<evidence type="ECO:0000256" key="2">
    <source>
        <dbReference type="ARBA" id="ARBA00022670"/>
    </source>
</evidence>
<dbReference type="GO" id="GO:0008237">
    <property type="term" value="F:metallopeptidase activity"/>
    <property type="evidence" value="ECO:0007669"/>
    <property type="project" value="UniProtKB-KW"/>
</dbReference>
<keyword evidence="5" id="KW-0862">Zinc</keyword>
<gene>
    <name evidence="7" type="ORF">CNMCM5623_002820</name>
</gene>
<reference evidence="7" key="1">
    <citation type="submission" date="2020-06" db="EMBL/GenBank/DDBJ databases">
        <title>Draft genome sequences of strains closely related to Aspergillus parafelis and Aspergillus hiratsukae.</title>
        <authorList>
            <person name="Dos Santos R.A.C."/>
            <person name="Rivero-Menendez O."/>
            <person name="Steenwyk J.L."/>
            <person name="Mead M.E."/>
            <person name="Goldman G.H."/>
            <person name="Alastruey-Izquierdo A."/>
            <person name="Rokas A."/>
        </authorList>
    </citation>
    <scope>NUCLEOTIDE SEQUENCE</scope>
    <source>
        <strain evidence="7">CNM-CM5623</strain>
    </source>
</reference>
<evidence type="ECO:0000256" key="4">
    <source>
        <dbReference type="ARBA" id="ARBA00022801"/>
    </source>
</evidence>
<dbReference type="InterPro" id="IPR024079">
    <property type="entry name" value="MetalloPept_cat_dom_sf"/>
</dbReference>
<keyword evidence="3" id="KW-0479">Metal-binding</keyword>
<comment type="caution">
    <text evidence="7">The sequence shown here is derived from an EMBL/GenBank/DDBJ whole genome shotgun (WGS) entry which is preliminary data.</text>
</comment>
<name>A0A8H6PPS0_9EURO</name>
<evidence type="ECO:0000256" key="1">
    <source>
        <dbReference type="ARBA" id="ARBA00001947"/>
    </source>
</evidence>
<dbReference type="Proteomes" id="UP000654922">
    <property type="component" value="Unassembled WGS sequence"/>
</dbReference>
<dbReference type="Gene3D" id="3.40.390.10">
    <property type="entry name" value="Collagenase (Catalytic Domain)"/>
    <property type="match status" value="1"/>
</dbReference>
<dbReference type="InterPro" id="IPR012962">
    <property type="entry name" value="Pept_M54_archaemetzincn"/>
</dbReference>
<evidence type="ECO:0000313" key="8">
    <source>
        <dbReference type="Proteomes" id="UP000654922"/>
    </source>
</evidence>
<dbReference type="GO" id="GO:0006508">
    <property type="term" value="P:proteolysis"/>
    <property type="evidence" value="ECO:0007669"/>
    <property type="project" value="UniProtKB-KW"/>
</dbReference>
<dbReference type="PANTHER" id="PTHR15910:SF1">
    <property type="entry name" value="ARCHAEMETZINCIN-2"/>
    <property type="match status" value="1"/>
</dbReference>
<dbReference type="GO" id="GO:0046872">
    <property type="term" value="F:metal ion binding"/>
    <property type="evidence" value="ECO:0007669"/>
    <property type="project" value="UniProtKB-KW"/>
</dbReference>
<dbReference type="PANTHER" id="PTHR15910">
    <property type="entry name" value="ARCHAEMETZINCIN"/>
    <property type="match status" value="1"/>
</dbReference>
<evidence type="ECO:0000256" key="6">
    <source>
        <dbReference type="ARBA" id="ARBA00023049"/>
    </source>
</evidence>
<keyword evidence="6" id="KW-0482">Metalloprotease</keyword>
<dbReference type="OrthoDB" id="2365600at2759"/>
<dbReference type="AlphaFoldDB" id="A0A8H6PPS0"/>
<sequence>MASPAVFNAILGSGSTGVGLRVTKAKMSRLPSELVRADLPFQFGCSAPVTNTSRVFRWAFGHSAFFLLKLEQRDPIMESVSPLVLPGDDLALDPEYPPQSFQEWLDDEDRNEVTKDRRTVYVVAPPDYDEDARFAQAWTYPRVGKAQHQLVRPTPQDIVGYLAAFYHGVPVKLLRVPDFRFVPWDGQESNSSPRFIGLAVSDECVGIRTRACPDKVYTRQLNLDDLLDVAISILPEDAYALCLLINHDLYEDADDTFVCGRAYGGSRVAVVSSARYCPSLDPIQSLLLRGEYQKAEDRQRIVILGCCAINGRVIRIVFPPKDRFITAAIVITLAFSNVSHSEP</sequence>
<evidence type="ECO:0000256" key="3">
    <source>
        <dbReference type="ARBA" id="ARBA00022723"/>
    </source>
</evidence>
<dbReference type="EMBL" id="JACBAE010001388">
    <property type="protein sequence ID" value="KAF7158154.1"/>
    <property type="molecule type" value="Genomic_DNA"/>
</dbReference>
<comment type="cofactor">
    <cofactor evidence="1">
        <name>Zn(2+)</name>
        <dbReference type="ChEBI" id="CHEBI:29105"/>
    </cofactor>
</comment>
<evidence type="ECO:0000313" key="7">
    <source>
        <dbReference type="EMBL" id="KAF7158154.1"/>
    </source>
</evidence>
<keyword evidence="2" id="KW-0645">Protease</keyword>
<protein>
    <submittedName>
        <fullName evidence="7">Uncharacterized protein</fullName>
    </submittedName>
</protein>
<proteinExistence type="predicted"/>
<accession>A0A8H6PPS0</accession>
<keyword evidence="4" id="KW-0378">Hydrolase</keyword>
<organism evidence="7 8">
    <name type="scientific">Aspergillus felis</name>
    <dbReference type="NCBI Taxonomy" id="1287682"/>
    <lineage>
        <taxon>Eukaryota</taxon>
        <taxon>Fungi</taxon>
        <taxon>Dikarya</taxon>
        <taxon>Ascomycota</taxon>
        <taxon>Pezizomycotina</taxon>
        <taxon>Eurotiomycetes</taxon>
        <taxon>Eurotiomycetidae</taxon>
        <taxon>Eurotiales</taxon>
        <taxon>Aspergillaceae</taxon>
        <taxon>Aspergillus</taxon>
        <taxon>Aspergillus subgen. Fumigati</taxon>
    </lineage>
</organism>
<evidence type="ECO:0000256" key="5">
    <source>
        <dbReference type="ARBA" id="ARBA00022833"/>
    </source>
</evidence>